<dbReference type="GO" id="GO:0008270">
    <property type="term" value="F:zinc ion binding"/>
    <property type="evidence" value="ECO:0007669"/>
    <property type="project" value="UniProtKB-KW"/>
</dbReference>
<dbReference type="GO" id="GO:0005634">
    <property type="term" value="C:nucleus"/>
    <property type="evidence" value="ECO:0007669"/>
    <property type="project" value="UniProtKB-ARBA"/>
</dbReference>
<evidence type="ECO:0000256" key="4">
    <source>
        <dbReference type="PROSITE-ProRule" id="PRU00146"/>
    </source>
</evidence>
<evidence type="ECO:0000259" key="6">
    <source>
        <dbReference type="PROSITE" id="PS50016"/>
    </source>
</evidence>
<dbReference type="InterPro" id="IPR011011">
    <property type="entry name" value="Znf_FYVE_PHD"/>
</dbReference>
<dbReference type="Proteomes" id="UP001163823">
    <property type="component" value="Chromosome 1"/>
</dbReference>
<sequence>MDARFHGLPPLKRFRLMQQQQALEEAAVFSSPLPAKKRKETRESIFLPEPTLPASASSYSLPAKKRVWALQPDFFCDQIVSPIDLNVKYEPPFEEEIKAADDEDNKRSAGVDSDSQSTENTQEILDKKEDEDEDDGILCAICRSTDGDPTDPIVLCDGCDLMVHATCYGSPLVKGIPEGDWFCNQCLVLASSKTESKGKTFSCCLCPIKEGAMKTTMEGHWAHIVCALLVPEVFFTDPEGREGIDCSKVPKRRWEEKCYVCNHTSGCAIVCSELKCPLAFHVTCGLKEDLCFELREGRKKGTIVAGFCKTHTELWEKQQQTGKFKIVAREDQK</sequence>
<dbReference type="InterPro" id="IPR001965">
    <property type="entry name" value="Znf_PHD"/>
</dbReference>
<dbReference type="PROSITE" id="PS50016">
    <property type="entry name" value="ZF_PHD_2"/>
    <property type="match status" value="1"/>
</dbReference>
<dbReference type="CDD" id="cd15571">
    <property type="entry name" value="ePHD"/>
    <property type="match status" value="1"/>
</dbReference>
<reference evidence="8 9" key="1">
    <citation type="journal article" date="2023" name="Science">
        <title>Elucidation of the pathway for biosynthesis of saponin adjuvants from the soapbark tree.</title>
        <authorList>
            <person name="Reed J."/>
            <person name="Orme A."/>
            <person name="El-Demerdash A."/>
            <person name="Owen C."/>
            <person name="Martin L.B.B."/>
            <person name="Misra R.C."/>
            <person name="Kikuchi S."/>
            <person name="Rejzek M."/>
            <person name="Martin A.C."/>
            <person name="Harkess A."/>
            <person name="Leebens-Mack J."/>
            <person name="Louveau T."/>
            <person name="Stephenson M.J."/>
            <person name="Osbourn A."/>
        </authorList>
    </citation>
    <scope>NUCLEOTIDE SEQUENCE [LARGE SCALE GENOMIC DNA]</scope>
    <source>
        <strain evidence="8">S10</strain>
    </source>
</reference>
<evidence type="ECO:0000256" key="5">
    <source>
        <dbReference type="SAM" id="MobiDB-lite"/>
    </source>
</evidence>
<keyword evidence="1" id="KW-0479">Metal-binding</keyword>
<dbReference type="Gene3D" id="3.30.40.10">
    <property type="entry name" value="Zinc/RING finger domain, C3HC4 (zinc finger)"/>
    <property type="match status" value="2"/>
</dbReference>
<dbReference type="InterPro" id="IPR013083">
    <property type="entry name" value="Znf_RING/FYVE/PHD"/>
</dbReference>
<dbReference type="AlphaFoldDB" id="A0AAD7QID5"/>
<dbReference type="Pfam" id="PF00628">
    <property type="entry name" value="PHD"/>
    <property type="match status" value="1"/>
</dbReference>
<evidence type="ECO:0000313" key="9">
    <source>
        <dbReference type="Proteomes" id="UP001163823"/>
    </source>
</evidence>
<dbReference type="PANTHER" id="PTHR13793:SF148">
    <property type="entry name" value="RING_FYVE_PHD ZINC FINGER SUPERFAMILY PROTEIN"/>
    <property type="match status" value="1"/>
</dbReference>
<keyword evidence="2 4" id="KW-0863">Zinc-finger</keyword>
<dbReference type="PROSITE" id="PS51805">
    <property type="entry name" value="EPHD"/>
    <property type="match status" value="1"/>
</dbReference>
<dbReference type="SMART" id="SM00249">
    <property type="entry name" value="PHD"/>
    <property type="match status" value="2"/>
</dbReference>
<evidence type="ECO:0000259" key="7">
    <source>
        <dbReference type="PROSITE" id="PS51805"/>
    </source>
</evidence>
<dbReference type="CDD" id="cd15492">
    <property type="entry name" value="PHD_BRPF_JADE_like"/>
    <property type="match status" value="1"/>
</dbReference>
<dbReference type="InterPro" id="IPR019787">
    <property type="entry name" value="Znf_PHD-finger"/>
</dbReference>
<evidence type="ECO:0000256" key="1">
    <source>
        <dbReference type="ARBA" id="ARBA00022723"/>
    </source>
</evidence>
<dbReference type="Pfam" id="PF13832">
    <property type="entry name" value="zf-HC5HC2H_2"/>
    <property type="match status" value="1"/>
</dbReference>
<dbReference type="KEGG" id="qsa:O6P43_001103"/>
<gene>
    <name evidence="8" type="ORF">O6P43_001103</name>
</gene>
<feature type="compositionally biased region" description="Basic and acidic residues" evidence="5">
    <location>
        <begin position="98"/>
        <end position="109"/>
    </location>
</feature>
<evidence type="ECO:0000256" key="3">
    <source>
        <dbReference type="ARBA" id="ARBA00022833"/>
    </source>
</evidence>
<evidence type="ECO:0000256" key="2">
    <source>
        <dbReference type="ARBA" id="ARBA00022771"/>
    </source>
</evidence>
<proteinExistence type="predicted"/>
<feature type="region of interest" description="Disordered" evidence="5">
    <location>
        <begin position="98"/>
        <end position="131"/>
    </location>
</feature>
<dbReference type="EMBL" id="JARAOO010000001">
    <property type="protein sequence ID" value="KAJ7981905.1"/>
    <property type="molecule type" value="Genomic_DNA"/>
</dbReference>
<keyword evidence="3" id="KW-0862">Zinc</keyword>
<comment type="caution">
    <text evidence="8">The sequence shown here is derived from an EMBL/GenBank/DDBJ whole genome shotgun (WGS) entry which is preliminary data.</text>
</comment>
<organism evidence="8 9">
    <name type="scientific">Quillaja saponaria</name>
    <name type="common">Soap bark tree</name>
    <dbReference type="NCBI Taxonomy" id="32244"/>
    <lineage>
        <taxon>Eukaryota</taxon>
        <taxon>Viridiplantae</taxon>
        <taxon>Streptophyta</taxon>
        <taxon>Embryophyta</taxon>
        <taxon>Tracheophyta</taxon>
        <taxon>Spermatophyta</taxon>
        <taxon>Magnoliopsida</taxon>
        <taxon>eudicotyledons</taxon>
        <taxon>Gunneridae</taxon>
        <taxon>Pentapetalae</taxon>
        <taxon>rosids</taxon>
        <taxon>fabids</taxon>
        <taxon>Fabales</taxon>
        <taxon>Quillajaceae</taxon>
        <taxon>Quillaja</taxon>
    </lineage>
</organism>
<name>A0AAD7QID5_QUISA</name>
<feature type="domain" description="PHD-type" evidence="6">
    <location>
        <begin position="136"/>
        <end position="189"/>
    </location>
</feature>
<evidence type="ECO:0000313" key="8">
    <source>
        <dbReference type="EMBL" id="KAJ7981905.1"/>
    </source>
</evidence>
<dbReference type="GO" id="GO:0006357">
    <property type="term" value="P:regulation of transcription by RNA polymerase II"/>
    <property type="evidence" value="ECO:0007669"/>
    <property type="project" value="TreeGrafter"/>
</dbReference>
<keyword evidence="9" id="KW-1185">Reference proteome</keyword>
<dbReference type="SUPFAM" id="SSF57903">
    <property type="entry name" value="FYVE/PHD zinc finger"/>
    <property type="match status" value="1"/>
</dbReference>
<protein>
    <submittedName>
        <fullName evidence="8">Histone-lysine N-methyltransferase ATX1</fullName>
    </submittedName>
</protein>
<accession>A0AAD7QID5</accession>
<feature type="domain" description="PHD-type" evidence="7">
    <location>
        <begin position="200"/>
        <end position="312"/>
    </location>
</feature>
<dbReference type="InterPro" id="IPR034732">
    <property type="entry name" value="EPHD"/>
</dbReference>
<dbReference type="InterPro" id="IPR050701">
    <property type="entry name" value="Histone_Mod_Regulator"/>
</dbReference>
<feature type="compositionally biased region" description="Polar residues" evidence="5">
    <location>
        <begin position="113"/>
        <end position="123"/>
    </location>
</feature>
<dbReference type="PANTHER" id="PTHR13793">
    <property type="entry name" value="PHD FINGER PROTEINS"/>
    <property type="match status" value="1"/>
</dbReference>